<dbReference type="EMBL" id="PKMF04000310">
    <property type="protein sequence ID" value="KAK7838253.1"/>
    <property type="molecule type" value="Genomic_DNA"/>
</dbReference>
<comment type="caution">
    <text evidence="2">The sequence shown here is derived from an EMBL/GenBank/DDBJ whole genome shotgun (WGS) entry which is preliminary data.</text>
</comment>
<keyword evidence="3" id="KW-1185">Reference proteome</keyword>
<accession>A0AAW0KHW0</accession>
<dbReference type="InterPro" id="IPR044824">
    <property type="entry name" value="MAIN-like"/>
</dbReference>
<dbReference type="AlphaFoldDB" id="A0AAW0KHW0"/>
<proteinExistence type="predicted"/>
<dbReference type="PANTHER" id="PTHR46033">
    <property type="entry name" value="PROTEIN MAIN-LIKE 2"/>
    <property type="match status" value="1"/>
</dbReference>
<reference evidence="2 3" key="1">
    <citation type="journal article" date="2018" name="Sci. Data">
        <title>The draft genome sequence of cork oak.</title>
        <authorList>
            <person name="Ramos A.M."/>
            <person name="Usie A."/>
            <person name="Barbosa P."/>
            <person name="Barros P.M."/>
            <person name="Capote T."/>
            <person name="Chaves I."/>
            <person name="Simoes F."/>
            <person name="Abreu I."/>
            <person name="Carrasquinho I."/>
            <person name="Faro C."/>
            <person name="Guimaraes J.B."/>
            <person name="Mendonca D."/>
            <person name="Nobrega F."/>
            <person name="Rodrigues L."/>
            <person name="Saibo N.J.M."/>
            <person name="Varela M.C."/>
            <person name="Egas C."/>
            <person name="Matos J."/>
            <person name="Miguel C.M."/>
            <person name="Oliveira M.M."/>
            <person name="Ricardo C.P."/>
            <person name="Goncalves S."/>
        </authorList>
    </citation>
    <scope>NUCLEOTIDE SEQUENCE [LARGE SCALE GENOMIC DNA]</scope>
    <source>
        <strain evidence="3">cv. HL8</strain>
    </source>
</reference>
<dbReference type="Pfam" id="PF10536">
    <property type="entry name" value="PMD"/>
    <property type="match status" value="1"/>
</dbReference>
<dbReference type="PANTHER" id="PTHR46033:SF8">
    <property type="entry name" value="PROTEIN MAINTENANCE OF MERISTEMS-LIKE"/>
    <property type="match status" value="1"/>
</dbReference>
<protein>
    <recommendedName>
        <fullName evidence="1">Aminotransferase-like plant mobile domain-containing protein</fullName>
    </recommendedName>
</protein>
<dbReference type="GO" id="GO:0010073">
    <property type="term" value="P:meristem maintenance"/>
    <property type="evidence" value="ECO:0007669"/>
    <property type="project" value="InterPro"/>
</dbReference>
<dbReference type="Proteomes" id="UP000237347">
    <property type="component" value="Unassembled WGS sequence"/>
</dbReference>
<organism evidence="2 3">
    <name type="scientific">Quercus suber</name>
    <name type="common">Cork oak</name>
    <dbReference type="NCBI Taxonomy" id="58331"/>
    <lineage>
        <taxon>Eukaryota</taxon>
        <taxon>Viridiplantae</taxon>
        <taxon>Streptophyta</taxon>
        <taxon>Embryophyta</taxon>
        <taxon>Tracheophyta</taxon>
        <taxon>Spermatophyta</taxon>
        <taxon>Magnoliopsida</taxon>
        <taxon>eudicotyledons</taxon>
        <taxon>Gunneridae</taxon>
        <taxon>Pentapetalae</taxon>
        <taxon>rosids</taxon>
        <taxon>fabids</taxon>
        <taxon>Fagales</taxon>
        <taxon>Fagaceae</taxon>
        <taxon>Quercus</taxon>
    </lineage>
</organism>
<name>A0AAW0KHW0_QUESU</name>
<evidence type="ECO:0000313" key="3">
    <source>
        <dbReference type="Proteomes" id="UP000237347"/>
    </source>
</evidence>
<evidence type="ECO:0000259" key="1">
    <source>
        <dbReference type="Pfam" id="PF10536"/>
    </source>
</evidence>
<sequence>MEIGSDIMDFDEFNLPLSDSRTELQLHRQESRIYGNVLVSRGLNMKKDIVELRHLVRRWNSATQTFFFSWGEATITSEDVEKILLLPLVGCKWPWSIVSVEGSEGIIKQLYTSYGGRDVPPCNKHSQFAIWVRYFENFKGTLVHRALLWFIG</sequence>
<dbReference type="InterPro" id="IPR019557">
    <property type="entry name" value="AminoTfrase-like_pln_mobile"/>
</dbReference>
<feature type="domain" description="Aminotransferase-like plant mobile" evidence="1">
    <location>
        <begin position="45"/>
        <end position="115"/>
    </location>
</feature>
<evidence type="ECO:0000313" key="2">
    <source>
        <dbReference type="EMBL" id="KAK7838253.1"/>
    </source>
</evidence>
<gene>
    <name evidence="2" type="ORF">CFP56_020067</name>
</gene>